<dbReference type="GO" id="GO:0000155">
    <property type="term" value="F:phosphorelay sensor kinase activity"/>
    <property type="evidence" value="ECO:0007669"/>
    <property type="project" value="InterPro"/>
</dbReference>
<dbReference type="SUPFAM" id="SSF47384">
    <property type="entry name" value="Homodimeric domain of signal transducing histidine kinase"/>
    <property type="match status" value="1"/>
</dbReference>
<proteinExistence type="predicted"/>
<dbReference type="Gene3D" id="1.10.287.130">
    <property type="match status" value="1"/>
</dbReference>
<organism evidence="6 7">
    <name type="scientific">Sedimenticola thiotaurini</name>
    <dbReference type="NCBI Taxonomy" id="1543721"/>
    <lineage>
        <taxon>Bacteria</taxon>
        <taxon>Pseudomonadati</taxon>
        <taxon>Pseudomonadota</taxon>
        <taxon>Gammaproteobacteria</taxon>
        <taxon>Chromatiales</taxon>
        <taxon>Sedimenticolaceae</taxon>
        <taxon>Sedimenticola</taxon>
    </lineage>
</organism>
<reference evidence="6 7" key="1">
    <citation type="submission" date="2019-07" db="EMBL/GenBank/DDBJ databases">
        <title>The pathways for chlorine oxyanion respiration interact through the shared metabolite chlorate.</title>
        <authorList>
            <person name="Barnum T.P."/>
            <person name="Cheng Y."/>
            <person name="Hill K.A."/>
            <person name="Lucas L.N."/>
            <person name="Carlson H.K."/>
            <person name="Coates J.D."/>
        </authorList>
    </citation>
    <scope>NUCLEOTIDE SEQUENCE [LARGE SCALE GENOMIC DNA]</scope>
    <source>
        <strain evidence="6">BK-3</strain>
    </source>
</reference>
<dbReference type="Pfam" id="PF00512">
    <property type="entry name" value="HisKA"/>
    <property type="match status" value="1"/>
</dbReference>
<accession>A0A558D404</accession>
<dbReference type="AlphaFoldDB" id="A0A558D404"/>
<dbReference type="PRINTS" id="PR00344">
    <property type="entry name" value="BCTRLSENSOR"/>
</dbReference>
<dbReference type="Proteomes" id="UP000317355">
    <property type="component" value="Unassembled WGS sequence"/>
</dbReference>
<comment type="caution">
    <text evidence="6">The sequence shown here is derived from an EMBL/GenBank/DDBJ whole genome shotgun (WGS) entry which is preliminary data.</text>
</comment>
<name>A0A558D404_9GAMM</name>
<evidence type="ECO:0000313" key="6">
    <source>
        <dbReference type="EMBL" id="TVT55747.1"/>
    </source>
</evidence>
<protein>
    <recommendedName>
        <fullName evidence="2">histidine kinase</fullName>
        <ecNumber evidence="2">2.7.13.3</ecNumber>
    </recommendedName>
</protein>
<dbReference type="PROSITE" id="PS50112">
    <property type="entry name" value="PAS"/>
    <property type="match status" value="1"/>
</dbReference>
<dbReference type="SMART" id="SM00387">
    <property type="entry name" value="HATPase_c"/>
    <property type="match status" value="1"/>
</dbReference>
<dbReference type="Gene3D" id="3.30.450.20">
    <property type="entry name" value="PAS domain"/>
    <property type="match status" value="1"/>
</dbReference>
<dbReference type="CDD" id="cd00082">
    <property type="entry name" value="HisKA"/>
    <property type="match status" value="1"/>
</dbReference>
<evidence type="ECO:0000259" key="4">
    <source>
        <dbReference type="PROSITE" id="PS50109"/>
    </source>
</evidence>
<dbReference type="InterPro" id="IPR036890">
    <property type="entry name" value="HATPase_C_sf"/>
</dbReference>
<feature type="domain" description="Histidine kinase" evidence="4">
    <location>
        <begin position="177"/>
        <end position="384"/>
    </location>
</feature>
<dbReference type="SUPFAM" id="SSF55874">
    <property type="entry name" value="ATPase domain of HSP90 chaperone/DNA topoisomerase II/histidine kinase"/>
    <property type="match status" value="1"/>
</dbReference>
<dbReference type="InterPro" id="IPR003594">
    <property type="entry name" value="HATPase_dom"/>
</dbReference>
<evidence type="ECO:0000259" key="5">
    <source>
        <dbReference type="PROSITE" id="PS50112"/>
    </source>
</evidence>
<dbReference type="CDD" id="cd00075">
    <property type="entry name" value="HATPase"/>
    <property type="match status" value="1"/>
</dbReference>
<dbReference type="Gene3D" id="3.30.565.10">
    <property type="entry name" value="Histidine kinase-like ATPase, C-terminal domain"/>
    <property type="match status" value="1"/>
</dbReference>
<dbReference type="InterPro" id="IPR035965">
    <property type="entry name" value="PAS-like_dom_sf"/>
</dbReference>
<dbReference type="PANTHER" id="PTHR43065">
    <property type="entry name" value="SENSOR HISTIDINE KINASE"/>
    <property type="match status" value="1"/>
</dbReference>
<dbReference type="EMBL" id="VMRY01000029">
    <property type="protein sequence ID" value="TVT55747.1"/>
    <property type="molecule type" value="Genomic_DNA"/>
</dbReference>
<dbReference type="SMART" id="SM00091">
    <property type="entry name" value="PAS"/>
    <property type="match status" value="1"/>
</dbReference>
<dbReference type="InterPro" id="IPR000014">
    <property type="entry name" value="PAS"/>
</dbReference>
<dbReference type="InterPro" id="IPR005467">
    <property type="entry name" value="His_kinase_dom"/>
</dbReference>
<dbReference type="InterPro" id="IPR004358">
    <property type="entry name" value="Sig_transdc_His_kin-like_C"/>
</dbReference>
<dbReference type="PANTHER" id="PTHR43065:SF29">
    <property type="entry name" value="SENSOR PROTEIN KINASE FLES"/>
    <property type="match status" value="1"/>
</dbReference>
<keyword evidence="3" id="KW-0597">Phosphoprotein</keyword>
<dbReference type="SMART" id="SM00388">
    <property type="entry name" value="HisKA"/>
    <property type="match status" value="1"/>
</dbReference>
<evidence type="ECO:0000313" key="7">
    <source>
        <dbReference type="Proteomes" id="UP000317355"/>
    </source>
</evidence>
<dbReference type="Pfam" id="PF02518">
    <property type="entry name" value="HATPase_c"/>
    <property type="match status" value="1"/>
</dbReference>
<dbReference type="InterPro" id="IPR003661">
    <property type="entry name" value="HisK_dim/P_dom"/>
</dbReference>
<gene>
    <name evidence="6" type="ORF">FHK82_07825</name>
</gene>
<comment type="catalytic activity">
    <reaction evidence="1">
        <text>ATP + protein L-histidine = ADP + protein N-phospho-L-histidine.</text>
        <dbReference type="EC" id="2.7.13.3"/>
    </reaction>
</comment>
<evidence type="ECO:0000256" key="1">
    <source>
        <dbReference type="ARBA" id="ARBA00000085"/>
    </source>
</evidence>
<feature type="domain" description="PAS" evidence="5">
    <location>
        <begin position="63"/>
        <end position="98"/>
    </location>
</feature>
<evidence type="ECO:0000256" key="3">
    <source>
        <dbReference type="ARBA" id="ARBA00022553"/>
    </source>
</evidence>
<dbReference type="PROSITE" id="PS50109">
    <property type="entry name" value="HIS_KIN"/>
    <property type="match status" value="1"/>
</dbReference>
<dbReference type="SUPFAM" id="SSF55785">
    <property type="entry name" value="PYP-like sensor domain (PAS domain)"/>
    <property type="match status" value="1"/>
</dbReference>
<dbReference type="InterPro" id="IPR036097">
    <property type="entry name" value="HisK_dim/P_sf"/>
</dbReference>
<dbReference type="EC" id="2.7.13.3" evidence="2"/>
<evidence type="ECO:0000256" key="2">
    <source>
        <dbReference type="ARBA" id="ARBA00012438"/>
    </source>
</evidence>
<sequence>MPMARQNTVEREQLEDAFQVFNQMSGQLVDSYHQLQTQVACLTAELAAARSEKVQQLAEKASLANRLTRLLETLPAAVIVLDGHGLIAQINPAASDLLPGITTGDSWHAIYQHHFRSGEREPEQWLASGRLVTQTQRSLEPDSGKIILLLDVTETRQLQERIARRKRLSIMGEMSAQLAHQIRTPLSSALIDTTHLSRDDLTRQQRERFSLRCLERLRHIESQINDMLAFAKGGQFELAPLSLQELIIELQHGLETLCVEQNGVIETRFDVVNDLIINGNQAALLGALMNLAVNAIQQAGPIHLLITLQQKENALQINFKDDGPGIPKEHQSCIFDPFYTTRPDGTGLGLAVVQSVILAHQGKLAVKSLPGEGACFSIVLPLPEQTATENEFAVRSTA</sequence>